<reference evidence="2 3" key="1">
    <citation type="submission" date="2017-07" db="EMBL/GenBank/DDBJ databases">
        <title>Characterization of ecologically diverse viruses infecting co-occurring strains of cosmopolitan hyperhalophilic Bacteroidetes.</title>
        <authorList>
            <person name="Villamor J."/>
            <person name="Ramos-Barbero M.D."/>
            <person name="Gonzalez-Torres P."/>
            <person name="Gabaldon T."/>
            <person name="Rollesso-Mora R."/>
            <person name="Meseguer I."/>
            <person name="Martinez-Garcia M."/>
            <person name="Santos F."/>
            <person name="Anton J."/>
        </authorList>
    </citation>
    <scope>NUCLEOTIDE SEQUENCE [LARGE SCALE GENOMIC DNA]</scope>
</reference>
<name>A0A2I6UG31_9CAUD</name>
<dbReference type="GeneID" id="40236096"/>
<dbReference type="EMBL" id="MF580955">
    <property type="protein sequence ID" value="AUO78935.1"/>
    <property type="molecule type" value="Genomic_DNA"/>
</dbReference>
<proteinExistence type="predicted"/>
<accession>A0A2I6UG31</accession>
<feature type="region of interest" description="Disordered" evidence="1">
    <location>
        <begin position="56"/>
        <end position="77"/>
    </location>
</feature>
<dbReference type="Gene3D" id="1.10.10.10">
    <property type="entry name" value="Winged helix-like DNA-binding domain superfamily/Winged helix DNA-binding domain"/>
    <property type="match status" value="1"/>
</dbReference>
<evidence type="ECO:0000256" key="1">
    <source>
        <dbReference type="SAM" id="MobiDB-lite"/>
    </source>
</evidence>
<organism evidence="2 3">
    <name type="scientific">Salinibacter phage M1EM-1</name>
    <dbReference type="NCBI Taxonomy" id="2681616"/>
    <lineage>
        <taxon>Viruses</taxon>
        <taxon>Duplodnaviria</taxon>
        <taxon>Heunggongvirae</taxon>
        <taxon>Uroviricota</taxon>
        <taxon>Caudoviricetes</taxon>
        <taxon>Holosalinivirus</taxon>
        <taxon>Holosalinivirus M1EM1</taxon>
    </lineage>
</organism>
<keyword evidence="3" id="KW-1185">Reference proteome</keyword>
<dbReference type="Pfam" id="PF13384">
    <property type="entry name" value="HTH_23"/>
    <property type="match status" value="1"/>
</dbReference>
<sequence length="120" mass="13546">MGTEPQNLHKSKYSAQTVSRADELYDVMPLSGVSEVLDIPYSTLLSWSKQGWVSTDTNWKKGRSGRDKKASPKQAARLVFDQGLTRREAAERLGVHPRTVRKYISEYRDAPKPGPKPDDE</sequence>
<dbReference type="GO" id="GO:0003677">
    <property type="term" value="F:DNA binding"/>
    <property type="evidence" value="ECO:0007669"/>
    <property type="project" value="UniProtKB-KW"/>
</dbReference>
<evidence type="ECO:0000313" key="3">
    <source>
        <dbReference type="Proteomes" id="UP000259847"/>
    </source>
</evidence>
<keyword evidence="2" id="KW-0238">DNA-binding</keyword>
<dbReference type="Proteomes" id="UP000259847">
    <property type="component" value="Segment"/>
</dbReference>
<dbReference type="RefSeq" id="YP_009639334.1">
    <property type="nucleotide sequence ID" value="NC_042348.1"/>
</dbReference>
<dbReference type="KEGG" id="vg:40236096"/>
<dbReference type="InterPro" id="IPR036388">
    <property type="entry name" value="WH-like_DNA-bd_sf"/>
</dbReference>
<evidence type="ECO:0000313" key="2">
    <source>
        <dbReference type="EMBL" id="AUO78935.1"/>
    </source>
</evidence>
<protein>
    <submittedName>
        <fullName evidence="2">DNA-binding HTH domain-containing protein</fullName>
    </submittedName>
</protein>